<dbReference type="InterPro" id="IPR059026">
    <property type="entry name" value="LpqB_N"/>
</dbReference>
<proteinExistence type="predicted"/>
<dbReference type="Proteomes" id="UP001500620">
    <property type="component" value="Unassembled WGS sequence"/>
</dbReference>
<accession>A0ABP8DK03</accession>
<evidence type="ECO:0000256" key="1">
    <source>
        <dbReference type="SAM" id="MobiDB-lite"/>
    </source>
</evidence>
<name>A0ABP8DK03_9ACTN</name>
<feature type="compositionally biased region" description="Low complexity" evidence="1">
    <location>
        <begin position="14"/>
        <end position="23"/>
    </location>
</feature>
<organism evidence="3 4">
    <name type="scientific">Dactylosporangium darangshiense</name>
    <dbReference type="NCBI Taxonomy" id="579108"/>
    <lineage>
        <taxon>Bacteria</taxon>
        <taxon>Bacillati</taxon>
        <taxon>Actinomycetota</taxon>
        <taxon>Actinomycetes</taxon>
        <taxon>Micromonosporales</taxon>
        <taxon>Micromonosporaceae</taxon>
        <taxon>Dactylosporangium</taxon>
    </lineage>
</organism>
<dbReference type="InterPro" id="IPR019606">
    <property type="entry name" value="GerMN"/>
</dbReference>
<dbReference type="SMART" id="SM00909">
    <property type="entry name" value="Germane"/>
    <property type="match status" value="1"/>
</dbReference>
<dbReference type="EMBL" id="BAABAT010000029">
    <property type="protein sequence ID" value="GAA4257949.1"/>
    <property type="molecule type" value="Genomic_DNA"/>
</dbReference>
<dbReference type="InterPro" id="IPR018910">
    <property type="entry name" value="LpqB_C"/>
</dbReference>
<comment type="caution">
    <text evidence="3">The sequence shown here is derived from an EMBL/GenBank/DDBJ whole genome shotgun (WGS) entry which is preliminary data.</text>
</comment>
<evidence type="ECO:0000313" key="3">
    <source>
        <dbReference type="EMBL" id="GAA4257949.1"/>
    </source>
</evidence>
<sequence length="670" mass="71788">MIRRNAGAWAVLRPRSAAPSRRPWTPPLPPRPRDAARSWWSASRAALLVVVGALLVLEGCGLPTQTGPKYVGPAQSAAPVPVVTKPSGPDDAATASDLISKFLQASVGANLDDPDAQSTENLDRLRKFMSSTAPPPWHPSGDLFVIRNAEIKQETAENGKYKVTVDVNPIGTLGKNGSFTARLDPQPYTAEFTVGVTSNGSLRIEGMDTTTAGMLLLSETGFKTWYDWNPIYFWETGSGGNGSGGKLVPDMRYMPKTLSPPRRVQEVLGWLQRGASPWLTNVVEPWQSDVTPQDNPLVDDDSGNVHINLGGKAAGNKNLSRLARQIRWSLRGHPYVYLTVENQNQANPPDSVTGFEGDNAAALQVAARTTPDKFYVAGGTVHAVVGDTPLFAPGNANTQVLSAAIDRHLTRAALVRPDNNKTKPQQKLWVSSPDLPPANPPAYNDTGVHGKELSRPAWMTYPARRLLVLADNQLMVSTDDKALTFEPVNVGQGLQAMKITAFAVAPEGHRIAFIANGQLMVAGLQLSDNGRTLNVAPTPQPIATLLGSNEGVAWLTETVLVVGGKPTEQPPYPEKAYSAVAITLDGADKNPLPVGVLREPSQVDVTGVVADYGSPLDSRTQSWSDMPVSVVVDVNGQAHEIFRDTIGQLKVPLASPSAAPVNPTAPFYRD</sequence>
<evidence type="ECO:0000259" key="2">
    <source>
        <dbReference type="SMART" id="SM00909"/>
    </source>
</evidence>
<gene>
    <name evidence="3" type="ORF">GCM10022255_076780</name>
</gene>
<dbReference type="RefSeq" id="WP_345134893.1">
    <property type="nucleotide sequence ID" value="NZ_BAABAT010000029.1"/>
</dbReference>
<dbReference type="Pfam" id="PF10647">
    <property type="entry name" value="Gmad1"/>
    <property type="match status" value="1"/>
</dbReference>
<keyword evidence="4" id="KW-1185">Reference proteome</keyword>
<feature type="region of interest" description="Disordered" evidence="1">
    <location>
        <begin position="14"/>
        <end position="35"/>
    </location>
</feature>
<feature type="domain" description="GerMN" evidence="2">
    <location>
        <begin position="264"/>
        <end position="349"/>
    </location>
</feature>
<dbReference type="Pfam" id="PF25976">
    <property type="entry name" value="LpqB_N"/>
    <property type="match status" value="1"/>
</dbReference>
<reference evidence="4" key="1">
    <citation type="journal article" date="2019" name="Int. J. Syst. Evol. Microbiol.">
        <title>The Global Catalogue of Microorganisms (GCM) 10K type strain sequencing project: providing services to taxonomists for standard genome sequencing and annotation.</title>
        <authorList>
            <consortium name="The Broad Institute Genomics Platform"/>
            <consortium name="The Broad Institute Genome Sequencing Center for Infectious Disease"/>
            <person name="Wu L."/>
            <person name="Ma J."/>
        </authorList>
    </citation>
    <scope>NUCLEOTIDE SEQUENCE [LARGE SCALE GENOMIC DNA]</scope>
    <source>
        <strain evidence="4">JCM 17441</strain>
    </source>
</reference>
<evidence type="ECO:0000313" key="4">
    <source>
        <dbReference type="Proteomes" id="UP001500620"/>
    </source>
</evidence>
<protein>
    <recommendedName>
        <fullName evidence="2">GerMN domain-containing protein</fullName>
    </recommendedName>
</protein>